<dbReference type="GO" id="GO:0051213">
    <property type="term" value="F:dioxygenase activity"/>
    <property type="evidence" value="ECO:0007669"/>
    <property type="project" value="UniProtKB-KW"/>
</dbReference>
<dbReference type="RefSeq" id="WP_386764921.1">
    <property type="nucleotide sequence ID" value="NZ_JBHSTI010000008.1"/>
</dbReference>
<gene>
    <name evidence="1" type="ORF">ACFQGU_06570</name>
</gene>
<evidence type="ECO:0000313" key="1">
    <source>
        <dbReference type="EMBL" id="MFC6237535.1"/>
    </source>
</evidence>
<keyword evidence="1" id="KW-0560">Oxidoreductase</keyword>
<keyword evidence="1" id="KW-0223">Dioxygenase</keyword>
<protein>
    <submittedName>
        <fullName evidence="1">Phytanoyl-CoA dioxygenase family protein</fullName>
    </submittedName>
</protein>
<organism evidence="1 2">
    <name type="scientific">Longivirga aurantiaca</name>
    <dbReference type="NCBI Taxonomy" id="1837743"/>
    <lineage>
        <taxon>Bacteria</taxon>
        <taxon>Bacillati</taxon>
        <taxon>Actinomycetota</taxon>
        <taxon>Actinomycetes</taxon>
        <taxon>Sporichthyales</taxon>
        <taxon>Sporichthyaceae</taxon>
        <taxon>Longivirga</taxon>
    </lineage>
</organism>
<name>A0ABW1T0E5_9ACTN</name>
<dbReference type="Gene3D" id="2.60.120.620">
    <property type="entry name" value="q2cbj1_9rhob like domain"/>
    <property type="match status" value="1"/>
</dbReference>
<dbReference type="InterPro" id="IPR008775">
    <property type="entry name" value="Phytyl_CoA_dOase-like"/>
</dbReference>
<keyword evidence="2" id="KW-1185">Reference proteome</keyword>
<dbReference type="EMBL" id="JBHSTI010000008">
    <property type="protein sequence ID" value="MFC6237535.1"/>
    <property type="molecule type" value="Genomic_DNA"/>
</dbReference>
<dbReference type="Pfam" id="PF05721">
    <property type="entry name" value="PhyH"/>
    <property type="match status" value="1"/>
</dbReference>
<dbReference type="PANTHER" id="PTHR20883">
    <property type="entry name" value="PHYTANOYL-COA DIOXYGENASE DOMAIN CONTAINING 1"/>
    <property type="match status" value="1"/>
</dbReference>
<dbReference type="SUPFAM" id="SSF51197">
    <property type="entry name" value="Clavaminate synthase-like"/>
    <property type="match status" value="1"/>
</dbReference>
<accession>A0ABW1T0E5</accession>
<dbReference type="PANTHER" id="PTHR20883:SF48">
    <property type="entry name" value="ECTOINE DIOXYGENASE"/>
    <property type="match status" value="1"/>
</dbReference>
<evidence type="ECO:0000313" key="2">
    <source>
        <dbReference type="Proteomes" id="UP001596138"/>
    </source>
</evidence>
<sequence length="302" mass="33571">MTTSATHAPDPVRDRWLLTPEQVEQFDRDGYLLLKNRVEPDLLRRLQDASERWIADGAGREDAGPSDWLFANRPSGKVMWRVDYIHDKGEPASLELLGSPAVLGIAESLAGPDFVPTYESLVVKKAGDGAPVPWHQDAVHARRHRLFNVDVYLDRSQAGAGALHVIPGSQKERTDACSLAETYGYELPGAIQVEMEPGDVLVHDDMVVHGSPPSASDAQRRTIYFEFRAAQSILEDGPWTPEWMDARLRLVPLALAERARWSDEAFAWRISPDLRPVVSDDVEAELRVVHTAHTPGEWCSAG</sequence>
<dbReference type="Proteomes" id="UP001596138">
    <property type="component" value="Unassembled WGS sequence"/>
</dbReference>
<proteinExistence type="predicted"/>
<reference evidence="2" key="1">
    <citation type="journal article" date="2019" name="Int. J. Syst. Evol. Microbiol.">
        <title>The Global Catalogue of Microorganisms (GCM) 10K type strain sequencing project: providing services to taxonomists for standard genome sequencing and annotation.</title>
        <authorList>
            <consortium name="The Broad Institute Genomics Platform"/>
            <consortium name="The Broad Institute Genome Sequencing Center for Infectious Disease"/>
            <person name="Wu L."/>
            <person name="Ma J."/>
        </authorList>
    </citation>
    <scope>NUCLEOTIDE SEQUENCE [LARGE SCALE GENOMIC DNA]</scope>
    <source>
        <strain evidence="2">CGMCC 4.7317</strain>
    </source>
</reference>
<comment type="caution">
    <text evidence="1">The sequence shown here is derived from an EMBL/GenBank/DDBJ whole genome shotgun (WGS) entry which is preliminary data.</text>
</comment>